<feature type="signal peptide" evidence="1">
    <location>
        <begin position="1"/>
        <end position="18"/>
    </location>
</feature>
<protein>
    <recommendedName>
        <fullName evidence="4">DUF2808 domain-containing protein</fullName>
    </recommendedName>
</protein>
<accession>A0ABR9V0F4</accession>
<keyword evidence="3" id="KW-1185">Reference proteome</keyword>
<keyword evidence="1" id="KW-0732">Signal</keyword>
<sequence>MWKSLIFSSLLFTTTNLALSSLRINAQTETNNNPPAETYQPGFWQPVARVNMEKPISLNIINKTGVFLDYSFTDETLTPTVLRPDDTATIRSLNPENSIYLVIYPDMNNPNASRMSLKYSVEVTEDNVINLTVSVIEEISKGNRTFNLQPTGAIFLY</sequence>
<evidence type="ECO:0000313" key="3">
    <source>
        <dbReference type="Proteomes" id="UP000654604"/>
    </source>
</evidence>
<name>A0ABR9V0F4_9CHRO</name>
<comment type="caution">
    <text evidence="2">The sequence shown here is derived from an EMBL/GenBank/DDBJ whole genome shotgun (WGS) entry which is preliminary data.</text>
</comment>
<dbReference type="EMBL" id="JADEWC010000002">
    <property type="protein sequence ID" value="MBE9221366.1"/>
    <property type="molecule type" value="Genomic_DNA"/>
</dbReference>
<feature type="chain" id="PRO_5045873261" description="DUF2808 domain-containing protein" evidence="1">
    <location>
        <begin position="19"/>
        <end position="157"/>
    </location>
</feature>
<dbReference type="RefSeq" id="WP_193799559.1">
    <property type="nucleotide sequence ID" value="NZ_JADEWC010000002.1"/>
</dbReference>
<evidence type="ECO:0000313" key="2">
    <source>
        <dbReference type="EMBL" id="MBE9221366.1"/>
    </source>
</evidence>
<evidence type="ECO:0000256" key="1">
    <source>
        <dbReference type="SAM" id="SignalP"/>
    </source>
</evidence>
<organism evidence="2 3">
    <name type="scientific">Cyanobacterium stanieri LEGE 03274</name>
    <dbReference type="NCBI Taxonomy" id="1828756"/>
    <lineage>
        <taxon>Bacteria</taxon>
        <taxon>Bacillati</taxon>
        <taxon>Cyanobacteriota</taxon>
        <taxon>Cyanophyceae</taxon>
        <taxon>Oscillatoriophycideae</taxon>
        <taxon>Chroococcales</taxon>
        <taxon>Geminocystaceae</taxon>
        <taxon>Cyanobacterium</taxon>
    </lineage>
</organism>
<proteinExistence type="predicted"/>
<dbReference type="Proteomes" id="UP000654604">
    <property type="component" value="Unassembled WGS sequence"/>
</dbReference>
<evidence type="ECO:0008006" key="4">
    <source>
        <dbReference type="Google" id="ProtNLM"/>
    </source>
</evidence>
<reference evidence="2 3" key="1">
    <citation type="submission" date="2020-10" db="EMBL/GenBank/DDBJ databases">
        <authorList>
            <person name="Castelo-Branco R."/>
            <person name="Eusebio N."/>
            <person name="Adriana R."/>
            <person name="Vieira A."/>
            <person name="Brugerolle De Fraissinette N."/>
            <person name="Rezende De Castro R."/>
            <person name="Schneider M.P."/>
            <person name="Vasconcelos V."/>
            <person name="Leao P.N."/>
        </authorList>
    </citation>
    <scope>NUCLEOTIDE SEQUENCE [LARGE SCALE GENOMIC DNA]</scope>
    <source>
        <strain evidence="2 3">LEGE 03274</strain>
    </source>
</reference>
<gene>
    <name evidence="2" type="ORF">IQ215_01525</name>
</gene>